<feature type="transmembrane region" description="Helical" evidence="1">
    <location>
        <begin position="117"/>
        <end position="138"/>
    </location>
</feature>
<dbReference type="RefSeq" id="WP_187017846.1">
    <property type="nucleotide sequence ID" value="NZ_JACRUK010000012.1"/>
</dbReference>
<protein>
    <submittedName>
        <fullName evidence="2">Uncharacterized protein</fullName>
    </submittedName>
</protein>
<sequence length="172" mass="19842">MKEKYSKITFKILIFIPGFYFLFLADQFMLPQKEISDAITAYSTIIVTRNSHYGTNSSKELLGYKYYTKKGYEFTLSKTYVEENEIVLHQSYIFQNINKVSTKSTTKDYSKELMSGLNGACLYVAIGLVFTAIISLFLLKFNKNLSENGFHNIILSNSFLTIVFLYLVLIFN</sequence>
<reference evidence="2 3" key="1">
    <citation type="submission" date="2020-08" db="EMBL/GenBank/DDBJ databases">
        <title>Description of novel Flavobacterium F-392 isolate.</title>
        <authorList>
            <person name="Saticioglu I.B."/>
            <person name="Duman M."/>
            <person name="Altun S."/>
        </authorList>
    </citation>
    <scope>NUCLEOTIDE SEQUENCE [LARGE SCALE GENOMIC DNA]</scope>
    <source>
        <strain evidence="2 3">F-392</strain>
    </source>
</reference>
<accession>A0A923N132</accession>
<keyword evidence="1" id="KW-0472">Membrane</keyword>
<keyword evidence="1" id="KW-0812">Transmembrane</keyword>
<proteinExistence type="predicted"/>
<dbReference type="EMBL" id="JACRUL010000012">
    <property type="protein sequence ID" value="MBC5844175.1"/>
    <property type="molecule type" value="Genomic_DNA"/>
</dbReference>
<keyword evidence="1" id="KW-1133">Transmembrane helix</keyword>
<name>A0A923N132_9FLAO</name>
<dbReference type="Proteomes" id="UP000641454">
    <property type="component" value="Unassembled WGS sequence"/>
</dbReference>
<comment type="caution">
    <text evidence="2">The sequence shown here is derived from an EMBL/GenBank/DDBJ whole genome shotgun (WGS) entry which is preliminary data.</text>
</comment>
<dbReference type="AlphaFoldDB" id="A0A923N132"/>
<evidence type="ECO:0000313" key="3">
    <source>
        <dbReference type="Proteomes" id="UP000641454"/>
    </source>
</evidence>
<keyword evidence="3" id="KW-1185">Reference proteome</keyword>
<organism evidence="2 3">
    <name type="scientific">Flavobacterium muglaense</name>
    <dbReference type="NCBI Taxonomy" id="2764716"/>
    <lineage>
        <taxon>Bacteria</taxon>
        <taxon>Pseudomonadati</taxon>
        <taxon>Bacteroidota</taxon>
        <taxon>Flavobacteriia</taxon>
        <taxon>Flavobacteriales</taxon>
        <taxon>Flavobacteriaceae</taxon>
        <taxon>Flavobacterium</taxon>
    </lineage>
</organism>
<evidence type="ECO:0000313" key="2">
    <source>
        <dbReference type="EMBL" id="MBC5844175.1"/>
    </source>
</evidence>
<feature type="transmembrane region" description="Helical" evidence="1">
    <location>
        <begin position="150"/>
        <end position="171"/>
    </location>
</feature>
<evidence type="ECO:0000256" key="1">
    <source>
        <dbReference type="SAM" id="Phobius"/>
    </source>
</evidence>
<gene>
    <name evidence="2" type="ORF">H8R25_06970</name>
</gene>